<dbReference type="PROSITE" id="PS00599">
    <property type="entry name" value="AA_TRANSFER_CLASS_2"/>
    <property type="match status" value="1"/>
</dbReference>
<dbReference type="InterPro" id="IPR004839">
    <property type="entry name" value="Aminotransferase_I/II_large"/>
</dbReference>
<gene>
    <name evidence="7" type="ORF">UT77_C0011G0018</name>
</gene>
<comment type="cofactor">
    <cofactor evidence="1 5">
        <name>pyridoxal 5'-phosphate</name>
        <dbReference type="ChEBI" id="CHEBI:597326"/>
    </cofactor>
</comment>
<name>A0A0G0TU72_9BACT</name>
<dbReference type="Proteomes" id="UP000034881">
    <property type="component" value="Unassembled WGS sequence"/>
</dbReference>
<evidence type="ECO:0000256" key="5">
    <source>
        <dbReference type="RuleBase" id="RU003693"/>
    </source>
</evidence>
<protein>
    <submittedName>
        <fullName evidence="7">Histidinol-phosphate aminotransferase</fullName>
    </submittedName>
</protein>
<dbReference type="Gene3D" id="3.40.640.10">
    <property type="entry name" value="Type I PLP-dependent aspartate aminotransferase-like (Major domain)"/>
    <property type="match status" value="1"/>
</dbReference>
<sequence>MAGFFSGKNMKLPKLYALNKKLKIDLSLSENPLGCSPSVFRVLRKNINLITEYPDPYATKLISSFSKRFKVSEKQILLGNGSESLIDLVCRVLLNPEDEVVLPELTFPLFEKAILLNKGKPVFIKMKEDFQIDLQALKNRASKNTKLIIVCNPNNPTGKSLKPVMLLDFIKSVKPIPVLVDEANIEFGGKSIIRTVKRNINLLVLRTFSKAYGLAGLRIGFLAGPNNLITRLKQFSQPFPLNSFVEQAAITALEDQDFLEKTKNFMTEEREFLTSELRKRNFTVFESEANNLLVKVNSIFSSATRFVQFLNKNEVSVVNGKSFRGLGDSFIRISPRRRKTNRLFLKTIDKILSNMDNGGTYD</sequence>
<evidence type="ECO:0000256" key="3">
    <source>
        <dbReference type="ARBA" id="ARBA00022679"/>
    </source>
</evidence>
<evidence type="ECO:0000256" key="4">
    <source>
        <dbReference type="ARBA" id="ARBA00022898"/>
    </source>
</evidence>
<dbReference type="EMBL" id="LBYB01000011">
    <property type="protein sequence ID" value="KKR41447.1"/>
    <property type="molecule type" value="Genomic_DNA"/>
</dbReference>
<evidence type="ECO:0000313" key="8">
    <source>
        <dbReference type="Proteomes" id="UP000034881"/>
    </source>
</evidence>
<dbReference type="AlphaFoldDB" id="A0A0G0TU72"/>
<dbReference type="GO" id="GO:0030170">
    <property type="term" value="F:pyridoxal phosphate binding"/>
    <property type="evidence" value="ECO:0007669"/>
    <property type="project" value="InterPro"/>
</dbReference>
<dbReference type="PANTHER" id="PTHR42885">
    <property type="entry name" value="HISTIDINOL-PHOSPHATE AMINOTRANSFERASE-RELATED"/>
    <property type="match status" value="1"/>
</dbReference>
<dbReference type="GO" id="GO:0008483">
    <property type="term" value="F:transaminase activity"/>
    <property type="evidence" value="ECO:0007669"/>
    <property type="project" value="UniProtKB-KW"/>
</dbReference>
<feature type="domain" description="Aminotransferase class I/classII large" evidence="6">
    <location>
        <begin position="23"/>
        <end position="342"/>
    </location>
</feature>
<dbReference type="InterPro" id="IPR015421">
    <property type="entry name" value="PyrdxlP-dep_Trfase_major"/>
</dbReference>
<accession>A0A0G0TU72</accession>
<evidence type="ECO:0000313" key="7">
    <source>
        <dbReference type="EMBL" id="KKR41447.1"/>
    </source>
</evidence>
<reference evidence="7 8" key="1">
    <citation type="journal article" date="2015" name="Nature">
        <title>rRNA introns, odd ribosomes, and small enigmatic genomes across a large radiation of phyla.</title>
        <authorList>
            <person name="Brown C.T."/>
            <person name="Hug L.A."/>
            <person name="Thomas B.C."/>
            <person name="Sharon I."/>
            <person name="Castelle C.J."/>
            <person name="Singh A."/>
            <person name="Wilkins M.J."/>
            <person name="Williams K.H."/>
            <person name="Banfield J.F."/>
        </authorList>
    </citation>
    <scope>NUCLEOTIDE SEQUENCE [LARGE SCALE GENOMIC DNA]</scope>
</reference>
<comment type="caution">
    <text evidence="7">The sequence shown here is derived from an EMBL/GenBank/DDBJ whole genome shotgun (WGS) entry which is preliminary data.</text>
</comment>
<dbReference type="InterPro" id="IPR015422">
    <property type="entry name" value="PyrdxlP-dep_Trfase_small"/>
</dbReference>
<organism evidence="7 8">
    <name type="scientific">Candidatus Daviesbacteria bacterium GW2011_GWC2_40_12</name>
    <dbReference type="NCBI Taxonomy" id="1618431"/>
    <lineage>
        <taxon>Bacteria</taxon>
        <taxon>Candidatus Daviesiibacteriota</taxon>
    </lineage>
</organism>
<keyword evidence="2 7" id="KW-0032">Aminotransferase</keyword>
<dbReference type="SUPFAM" id="SSF53383">
    <property type="entry name" value="PLP-dependent transferases"/>
    <property type="match status" value="1"/>
</dbReference>
<dbReference type="Gene3D" id="3.90.1150.10">
    <property type="entry name" value="Aspartate Aminotransferase, domain 1"/>
    <property type="match status" value="1"/>
</dbReference>
<keyword evidence="4 5" id="KW-0663">Pyridoxal phosphate</keyword>
<dbReference type="Pfam" id="PF00155">
    <property type="entry name" value="Aminotran_1_2"/>
    <property type="match status" value="1"/>
</dbReference>
<dbReference type="InterPro" id="IPR001917">
    <property type="entry name" value="Aminotrans_II_pyridoxalP_BS"/>
</dbReference>
<dbReference type="CDD" id="cd00609">
    <property type="entry name" value="AAT_like"/>
    <property type="match status" value="1"/>
</dbReference>
<comment type="similarity">
    <text evidence="5">Belongs to the class-II pyridoxal-phosphate-dependent aminotransferase family.</text>
</comment>
<dbReference type="PANTHER" id="PTHR42885:SF2">
    <property type="entry name" value="HISTIDINOL-PHOSPHATE AMINOTRANSFERASE"/>
    <property type="match status" value="1"/>
</dbReference>
<keyword evidence="3 7" id="KW-0808">Transferase</keyword>
<evidence type="ECO:0000256" key="2">
    <source>
        <dbReference type="ARBA" id="ARBA00022576"/>
    </source>
</evidence>
<evidence type="ECO:0000256" key="1">
    <source>
        <dbReference type="ARBA" id="ARBA00001933"/>
    </source>
</evidence>
<proteinExistence type="inferred from homology"/>
<dbReference type="InterPro" id="IPR015424">
    <property type="entry name" value="PyrdxlP-dep_Trfase"/>
</dbReference>
<evidence type="ECO:0000259" key="6">
    <source>
        <dbReference type="Pfam" id="PF00155"/>
    </source>
</evidence>